<gene>
    <name evidence="1" type="ORF">DT603_15810</name>
</gene>
<sequence length="176" mass="19412">RKGVDFNLGLNKQLGPVLWTVGLAGTYYTTKATQRAENYENAYQNRVGKPLDAIWGLQSKGLFANESDIAASAKQTYGQVKPGDIKYVDQNGDGVIDSRDEVYLGRAGWSGAPFTFGLNLTARWSNWTVFAIATGSAGAYGQKNSSYFWIKGDDKYSAAVRDRWTPDTKETATYPR</sequence>
<evidence type="ECO:0000313" key="2">
    <source>
        <dbReference type="Proteomes" id="UP001429354"/>
    </source>
</evidence>
<dbReference type="Proteomes" id="UP001429354">
    <property type="component" value="Unassembled WGS sequence"/>
</dbReference>
<comment type="caution">
    <text evidence="1">The sequence shown here is derived from an EMBL/GenBank/DDBJ whole genome shotgun (WGS) entry which is preliminary data.</text>
</comment>
<feature type="non-terminal residue" evidence="1">
    <location>
        <position position="1"/>
    </location>
</feature>
<proteinExistence type="predicted"/>
<evidence type="ECO:0000313" key="1">
    <source>
        <dbReference type="EMBL" id="NDK40302.1"/>
    </source>
</evidence>
<protein>
    <submittedName>
        <fullName evidence="1">SusC/RagA family TonB-linked outer membrane protein</fullName>
    </submittedName>
</protein>
<keyword evidence="2" id="KW-1185">Reference proteome</keyword>
<accession>A0ABX0AFB9</accession>
<feature type="non-terminal residue" evidence="1">
    <location>
        <position position="176"/>
    </location>
</feature>
<name>A0ABX0AFB9_9GAMM</name>
<reference evidence="1 2" key="1">
    <citation type="submission" date="2018-07" db="EMBL/GenBank/DDBJ databases">
        <title>Whole genome Sequencing of Pseudoxanthomonas gei KCTC 32298 (T).</title>
        <authorList>
            <person name="Kumar S."/>
            <person name="Bansal K."/>
            <person name="Kaur A."/>
            <person name="Patil P."/>
            <person name="Sharma S."/>
            <person name="Patil P.B."/>
        </authorList>
    </citation>
    <scope>NUCLEOTIDE SEQUENCE [LARGE SCALE GENOMIC DNA]</scope>
    <source>
        <strain evidence="1 2">KCTC 32298</strain>
    </source>
</reference>
<dbReference type="EMBL" id="QOVG01000038">
    <property type="protein sequence ID" value="NDK40302.1"/>
    <property type="molecule type" value="Genomic_DNA"/>
</dbReference>
<organism evidence="1 2">
    <name type="scientific">Pseudoxanthomonas gei</name>
    <dbReference type="NCBI Taxonomy" id="1383030"/>
    <lineage>
        <taxon>Bacteria</taxon>
        <taxon>Pseudomonadati</taxon>
        <taxon>Pseudomonadota</taxon>
        <taxon>Gammaproteobacteria</taxon>
        <taxon>Lysobacterales</taxon>
        <taxon>Lysobacteraceae</taxon>
        <taxon>Pseudoxanthomonas</taxon>
    </lineage>
</organism>